<proteinExistence type="predicted"/>
<dbReference type="GeneID" id="36938626"/>
<protein>
    <recommendedName>
        <fullName evidence="2">Homing endonuclease LAGLIDADG domain-containing protein</fullName>
    </recommendedName>
</protein>
<dbReference type="EMBL" id="MG602716">
    <property type="protein sequence ID" value="AWA82084.1"/>
    <property type="molecule type" value="Genomic_DNA"/>
</dbReference>
<sequence>MFFILEPYLTKGSPIYEKYWDSRYNKYYESLLLQTRPIHNDMLNIDQLKSIFYIQKDNIFIKEIDIKKLKTEDFFTPISFAFWIMDDAHTENNAIFFNTQSFQKEEVEFLIKSLDRIFHIEAKFIKVSNKEHYRYLFLLNLQKQLKILFYLIWLLLCYTN</sequence>
<evidence type="ECO:0000256" key="1">
    <source>
        <dbReference type="ARBA" id="ARBA00002670"/>
    </source>
</evidence>
<dbReference type="GO" id="GO:0004519">
    <property type="term" value="F:endonuclease activity"/>
    <property type="evidence" value="ECO:0007669"/>
    <property type="project" value="InterPro"/>
</dbReference>
<feature type="domain" description="Homing endonuclease LAGLIDADG" evidence="2">
    <location>
        <begin position="47"/>
        <end position="136"/>
    </location>
</feature>
<organism evidence="3">
    <name type="scientific">Cantharellus appalachiensis</name>
    <dbReference type="NCBI Taxonomy" id="409893"/>
    <lineage>
        <taxon>Eukaryota</taxon>
        <taxon>Fungi</taxon>
        <taxon>Dikarya</taxon>
        <taxon>Basidiomycota</taxon>
        <taxon>Agaricomycotina</taxon>
        <taxon>Agaricomycetes</taxon>
        <taxon>Cantharellales</taxon>
        <taxon>Hydnaceae</taxon>
        <taxon>Cantharellus</taxon>
    </lineage>
</organism>
<keyword evidence="3" id="KW-0496">Mitochondrion</keyword>
<dbReference type="Pfam" id="PF03161">
    <property type="entry name" value="LAGLIDADG_2"/>
    <property type="match status" value="1"/>
</dbReference>
<evidence type="ECO:0000259" key="2">
    <source>
        <dbReference type="Pfam" id="PF03161"/>
    </source>
</evidence>
<dbReference type="InterPro" id="IPR027434">
    <property type="entry name" value="Homing_endonucl"/>
</dbReference>
<reference evidence="3" key="1">
    <citation type="journal article" date="2018" name="Int. J. Biol. Macromol.">
        <title>Characterization of the mitochondrial genomes of three species in the ectomycorrhizal genus Cantharellus and phylogeny of Agaricomycetes.</title>
        <authorList>
            <person name="Li Q."/>
            <person name="Liao M."/>
            <person name="Yang M."/>
            <person name="Xiong C."/>
            <person name="Jin X."/>
            <person name="Chen Z."/>
            <person name="Huang W."/>
        </authorList>
    </citation>
    <scope>NUCLEOTIDE SEQUENCE</scope>
    <source>
        <strain evidence="3">S38</strain>
    </source>
</reference>
<dbReference type="AlphaFoldDB" id="A0A2U3TMK9"/>
<name>A0A2U3TMK9_9AGAM</name>
<dbReference type="RefSeq" id="YP_009486024.1">
    <property type="nucleotide sequence ID" value="NC_037756.1"/>
</dbReference>
<comment type="function">
    <text evidence="1">Mitochondrial DNA endonuclease involved in intron homing.</text>
</comment>
<dbReference type="SUPFAM" id="SSF55608">
    <property type="entry name" value="Homing endonucleases"/>
    <property type="match status" value="1"/>
</dbReference>
<dbReference type="Gene3D" id="3.10.28.10">
    <property type="entry name" value="Homing endonucleases"/>
    <property type="match status" value="1"/>
</dbReference>
<dbReference type="InterPro" id="IPR004860">
    <property type="entry name" value="LAGLIDADG_dom"/>
</dbReference>
<evidence type="ECO:0000313" key="3">
    <source>
        <dbReference type="EMBL" id="AWA82084.1"/>
    </source>
</evidence>
<gene>
    <name evidence="3" type="primary">orf160</name>
</gene>
<geneLocation type="mitochondrion" evidence="3"/>
<accession>A0A2U3TMK9</accession>